<dbReference type="PROSITE" id="PS01054">
    <property type="entry name" value="TRANSALDOLASE_1"/>
    <property type="match status" value="1"/>
</dbReference>
<dbReference type="GO" id="GO:0016832">
    <property type="term" value="F:aldehyde-lyase activity"/>
    <property type="evidence" value="ECO:0007669"/>
    <property type="project" value="InterPro"/>
</dbReference>
<evidence type="ECO:0000256" key="1">
    <source>
        <dbReference type="ARBA" id="ARBA00004496"/>
    </source>
</evidence>
<dbReference type="GO" id="GO:0005975">
    <property type="term" value="P:carbohydrate metabolic process"/>
    <property type="evidence" value="ECO:0007669"/>
    <property type="project" value="InterPro"/>
</dbReference>
<organism evidence="4 5">
    <name type="scientific">Salibacterium salarium</name>
    <dbReference type="NCBI Taxonomy" id="284579"/>
    <lineage>
        <taxon>Bacteria</taxon>
        <taxon>Bacillati</taxon>
        <taxon>Bacillota</taxon>
        <taxon>Bacilli</taxon>
        <taxon>Bacillales</taxon>
        <taxon>Bacillaceae</taxon>
    </lineage>
</organism>
<dbReference type="PANTHER" id="PTHR10683:SF36">
    <property type="entry name" value="TRANSALDOLASE"/>
    <property type="match status" value="1"/>
</dbReference>
<dbReference type="OrthoDB" id="9807051at2"/>
<reference evidence="4 5" key="1">
    <citation type="submission" date="2018-10" db="EMBL/GenBank/DDBJ databases">
        <title>Draft genome sequence of Bacillus salarius IM0101, isolated from a hypersaline soil in Inner Mongolia, China.</title>
        <authorList>
            <person name="Yamprayoonswat W."/>
            <person name="Boonvisut S."/>
            <person name="Jumpathong W."/>
            <person name="Sittihan S."/>
            <person name="Ruangsuj P."/>
            <person name="Wanthongcharoen S."/>
            <person name="Thongpramul N."/>
            <person name="Pimmason S."/>
            <person name="Yu B."/>
            <person name="Yasawong M."/>
        </authorList>
    </citation>
    <scope>NUCLEOTIDE SEQUENCE [LARGE SCALE GENOMIC DNA]</scope>
    <source>
        <strain evidence="4 5">IM0101</strain>
    </source>
</reference>
<evidence type="ECO:0000256" key="3">
    <source>
        <dbReference type="ARBA" id="ARBA00023270"/>
    </source>
</evidence>
<dbReference type="AlphaFoldDB" id="A0A3R9WNC6"/>
<dbReference type="InterPro" id="IPR018225">
    <property type="entry name" value="Transaldolase_AS"/>
</dbReference>
<dbReference type="SUPFAM" id="SSF51569">
    <property type="entry name" value="Aldolase"/>
    <property type="match status" value="1"/>
</dbReference>
<dbReference type="InterPro" id="IPR001585">
    <property type="entry name" value="TAL/FSA"/>
</dbReference>
<name>A0A3R9WNC6_9BACI</name>
<dbReference type="FunFam" id="3.20.20.70:FF:000018">
    <property type="entry name" value="Probable transaldolase"/>
    <property type="match status" value="1"/>
</dbReference>
<evidence type="ECO:0000256" key="2">
    <source>
        <dbReference type="ARBA" id="ARBA00022490"/>
    </source>
</evidence>
<accession>A0A3R9WNC6</accession>
<comment type="caution">
    <text evidence="4">The sequence shown here is derived from an EMBL/GenBank/DDBJ whole genome shotgun (WGS) entry which is preliminary data.</text>
</comment>
<dbReference type="Pfam" id="PF00923">
    <property type="entry name" value="TAL_FSA"/>
    <property type="match status" value="1"/>
</dbReference>
<dbReference type="CDD" id="cd00956">
    <property type="entry name" value="Transaldolase_FSA"/>
    <property type="match status" value="1"/>
</dbReference>
<sequence length="217" mass="24176">MKLLIDSANIEDIKRLKEIFPVSGVTTNPSILAKERSAPEKILNDVYRELDSQDEFHIQVLSDTAEDMKKEADNLLQTFGRSLYIKVPVSKEGFRAIKWLSSEGINVTATAVFTVQQGILAAMAGASYIAPYINRIETYNGDGTEFVQKLSYWLEQSHFKAEILAASFKNTKQIEDALLSGAYTVTVPPPLVDKMSEHQGTDDGIKGFKNDYESAFN</sequence>
<keyword evidence="5" id="KW-1185">Reference proteome</keyword>
<keyword evidence="2" id="KW-0963">Cytoplasm</keyword>
<keyword evidence="3" id="KW-0704">Schiff base</keyword>
<evidence type="ECO:0000313" key="4">
    <source>
        <dbReference type="EMBL" id="RSL30125.1"/>
    </source>
</evidence>
<protein>
    <submittedName>
        <fullName evidence="4">Fructose-6-phosphate aldolase</fullName>
    </submittedName>
</protein>
<dbReference type="InterPro" id="IPR013785">
    <property type="entry name" value="Aldolase_TIM"/>
</dbReference>
<dbReference type="InterPro" id="IPR033919">
    <property type="entry name" value="TSA/FSA_arc/bac"/>
</dbReference>
<dbReference type="Gene3D" id="3.20.20.70">
    <property type="entry name" value="Aldolase class I"/>
    <property type="match status" value="1"/>
</dbReference>
<comment type="subcellular location">
    <subcellularLocation>
        <location evidence="1">Cytoplasm</location>
    </subcellularLocation>
</comment>
<dbReference type="PANTHER" id="PTHR10683">
    <property type="entry name" value="TRANSALDOLASE"/>
    <property type="match status" value="1"/>
</dbReference>
<gene>
    <name evidence="4" type="ORF">D7Z54_27475</name>
</gene>
<dbReference type="RefSeq" id="WP_125561164.1">
    <property type="nucleotide sequence ID" value="NZ_RBVX01000042.1"/>
</dbReference>
<dbReference type="EMBL" id="RBVX01000042">
    <property type="protein sequence ID" value="RSL30125.1"/>
    <property type="molecule type" value="Genomic_DNA"/>
</dbReference>
<evidence type="ECO:0000313" key="5">
    <source>
        <dbReference type="Proteomes" id="UP000275076"/>
    </source>
</evidence>
<dbReference type="GO" id="GO:0005737">
    <property type="term" value="C:cytoplasm"/>
    <property type="evidence" value="ECO:0007669"/>
    <property type="project" value="UniProtKB-SubCell"/>
</dbReference>
<proteinExistence type="predicted"/>
<dbReference type="Proteomes" id="UP000275076">
    <property type="component" value="Unassembled WGS sequence"/>
</dbReference>